<name>A0ABR7G5X5_9FIRM</name>
<dbReference type="EMBL" id="JACOPE010000001">
    <property type="protein sequence ID" value="MBC5682832.1"/>
    <property type="molecule type" value="Genomic_DNA"/>
</dbReference>
<keyword evidence="1" id="KW-1133">Transmembrane helix</keyword>
<accession>A0ABR7G5X5</accession>
<protein>
    <submittedName>
        <fullName evidence="2">Uncharacterized protein</fullName>
    </submittedName>
</protein>
<evidence type="ECO:0000313" key="2">
    <source>
        <dbReference type="EMBL" id="MBC5682832.1"/>
    </source>
</evidence>
<keyword evidence="3" id="KW-1185">Reference proteome</keyword>
<dbReference type="SUPFAM" id="SSF103473">
    <property type="entry name" value="MFS general substrate transporter"/>
    <property type="match status" value="1"/>
</dbReference>
<evidence type="ECO:0000313" key="3">
    <source>
        <dbReference type="Proteomes" id="UP000631576"/>
    </source>
</evidence>
<feature type="transmembrane region" description="Helical" evidence="1">
    <location>
        <begin position="20"/>
        <end position="43"/>
    </location>
</feature>
<evidence type="ECO:0000256" key="1">
    <source>
        <dbReference type="SAM" id="Phobius"/>
    </source>
</evidence>
<proteinExistence type="predicted"/>
<sequence length="181" mass="21131">MKILDFQGKFDYSEVGKIMWVIFVIGVVIGIVIAICGFFLHFYSKKDLGKKFFEDSEKPFKKKAPEMYYHKQRMFRICYGFFIGVHYFLVVASISFTTITIYMVMDANLSLFIRIFVSVMATITTTLQTILRFDKVGEGYICAMRIIEQAILEYEDTESLSLEVLLQANREAERVIHNMHH</sequence>
<reference evidence="2 3" key="1">
    <citation type="submission" date="2020-08" db="EMBL/GenBank/DDBJ databases">
        <title>Genome public.</title>
        <authorList>
            <person name="Liu C."/>
            <person name="Sun Q."/>
        </authorList>
    </citation>
    <scope>NUCLEOTIDE SEQUENCE [LARGE SCALE GENOMIC DNA]</scope>
    <source>
        <strain evidence="2 3">NSJ-13</strain>
    </source>
</reference>
<comment type="caution">
    <text evidence="2">The sequence shown here is derived from an EMBL/GenBank/DDBJ whole genome shotgun (WGS) entry which is preliminary data.</text>
</comment>
<feature type="transmembrane region" description="Helical" evidence="1">
    <location>
        <begin position="111"/>
        <end position="131"/>
    </location>
</feature>
<dbReference type="InterPro" id="IPR036259">
    <property type="entry name" value="MFS_trans_sf"/>
</dbReference>
<feature type="transmembrane region" description="Helical" evidence="1">
    <location>
        <begin position="77"/>
        <end position="105"/>
    </location>
</feature>
<keyword evidence="1" id="KW-0812">Transmembrane</keyword>
<keyword evidence="1" id="KW-0472">Membrane</keyword>
<organism evidence="2 3">
    <name type="scientific">Ruminococcus hominis</name>
    <dbReference type="NCBI Taxonomy" id="2763065"/>
    <lineage>
        <taxon>Bacteria</taxon>
        <taxon>Bacillati</taxon>
        <taxon>Bacillota</taxon>
        <taxon>Clostridia</taxon>
        <taxon>Eubacteriales</taxon>
        <taxon>Oscillospiraceae</taxon>
        <taxon>Ruminococcus</taxon>
    </lineage>
</organism>
<gene>
    <name evidence="2" type="ORF">H8S40_04485</name>
</gene>
<dbReference type="Proteomes" id="UP000631576">
    <property type="component" value="Unassembled WGS sequence"/>
</dbReference>
<dbReference type="RefSeq" id="WP_117991208.1">
    <property type="nucleotide sequence ID" value="NZ_JACOPE010000001.1"/>
</dbReference>